<dbReference type="Proteomes" id="UP000521868">
    <property type="component" value="Unassembled WGS sequence"/>
</dbReference>
<evidence type="ECO:0000313" key="4">
    <source>
        <dbReference type="Proteomes" id="UP000521868"/>
    </source>
</evidence>
<dbReference type="PANTHER" id="PTHR42928:SF5">
    <property type="entry name" value="BLR1237 PROTEIN"/>
    <property type="match status" value="1"/>
</dbReference>
<dbReference type="InterPro" id="IPR042100">
    <property type="entry name" value="Bug_dom1"/>
</dbReference>
<dbReference type="Gene3D" id="3.40.190.150">
    <property type="entry name" value="Bordetella uptake gene, domain 1"/>
    <property type="match status" value="1"/>
</dbReference>
<organism evidence="3 4">
    <name type="scientific">Ramlibacter lithotrophicus</name>
    <dbReference type="NCBI Taxonomy" id="2606681"/>
    <lineage>
        <taxon>Bacteria</taxon>
        <taxon>Pseudomonadati</taxon>
        <taxon>Pseudomonadota</taxon>
        <taxon>Betaproteobacteria</taxon>
        <taxon>Burkholderiales</taxon>
        <taxon>Comamonadaceae</taxon>
        <taxon>Ramlibacter</taxon>
    </lineage>
</organism>
<dbReference type="PANTHER" id="PTHR42928">
    <property type="entry name" value="TRICARBOXYLATE-BINDING PROTEIN"/>
    <property type="match status" value="1"/>
</dbReference>
<dbReference type="RefSeq" id="WP_168107082.1">
    <property type="nucleotide sequence ID" value="NZ_VTOX01000002.1"/>
</dbReference>
<dbReference type="Gene3D" id="3.40.190.10">
    <property type="entry name" value="Periplasmic binding protein-like II"/>
    <property type="match status" value="1"/>
</dbReference>
<reference evidence="3 4" key="1">
    <citation type="journal article" date="2020" name="Nature">
        <title>Bacterial chemolithoautotrophy via manganese oxidation.</title>
        <authorList>
            <person name="Yu H."/>
            <person name="Leadbetter J.R."/>
        </authorList>
    </citation>
    <scope>NUCLEOTIDE SEQUENCE [LARGE SCALE GENOMIC DNA]</scope>
    <source>
        <strain evidence="3 4">RBP-1</strain>
    </source>
</reference>
<comment type="similarity">
    <text evidence="1">Belongs to the UPF0065 (bug) family.</text>
</comment>
<name>A0A7X6DF71_9BURK</name>
<accession>A0A7X6DF71</accession>
<dbReference type="PIRSF" id="PIRSF017082">
    <property type="entry name" value="YflP"/>
    <property type="match status" value="1"/>
</dbReference>
<comment type="caution">
    <text evidence="3">The sequence shown here is derived from an EMBL/GenBank/DDBJ whole genome shotgun (WGS) entry which is preliminary data.</text>
</comment>
<sequence length="324" mass="33627">MPKLKSLVLAACAVALAAVAPLAGAQSWPTRPVKLLVGFPPGGSTDLAARVLASKLTQSLGQSFVVENRAGASGNIAAEQVARAAPDGYTLLMAATSFAAAPAFFDKLSWDPTRDFTPVALVATVPIMVVTTPALPVKNVRELVAYSKANAGKVNMASPGATTLTRLSGEQFKQTAKLDWTTVHYKGGAPAMQDMLAGTSHVMFANISDVLQQVRAGKLNAMAVTTAQRSSLVPDIPTLAESGYPGFSYATWQAVVGPAGVPREVVDKLNAEVRKIMAMADVKAQFATFGTDVSTSSPEELGALLVDEVAKIKRVAASVGATSN</sequence>
<proteinExistence type="inferred from homology"/>
<feature type="chain" id="PRO_5031568094" evidence="2">
    <location>
        <begin position="26"/>
        <end position="324"/>
    </location>
</feature>
<feature type="signal peptide" evidence="2">
    <location>
        <begin position="1"/>
        <end position="25"/>
    </location>
</feature>
<dbReference type="Pfam" id="PF03401">
    <property type="entry name" value="TctC"/>
    <property type="match status" value="1"/>
</dbReference>
<evidence type="ECO:0000256" key="1">
    <source>
        <dbReference type="ARBA" id="ARBA00006987"/>
    </source>
</evidence>
<dbReference type="SUPFAM" id="SSF53850">
    <property type="entry name" value="Periplasmic binding protein-like II"/>
    <property type="match status" value="1"/>
</dbReference>
<keyword evidence="2" id="KW-0732">Signal</keyword>
<protein>
    <submittedName>
        <fullName evidence="3">Tripartite tricarboxylate transporter substrate binding protein</fullName>
    </submittedName>
</protein>
<keyword evidence="4" id="KW-1185">Reference proteome</keyword>
<evidence type="ECO:0000313" key="3">
    <source>
        <dbReference type="EMBL" id="NKE66013.1"/>
    </source>
</evidence>
<dbReference type="CDD" id="cd13578">
    <property type="entry name" value="PBP2_Bug27"/>
    <property type="match status" value="1"/>
</dbReference>
<dbReference type="InterPro" id="IPR005064">
    <property type="entry name" value="BUG"/>
</dbReference>
<gene>
    <name evidence="3" type="ORF">RAMLITH_09290</name>
</gene>
<dbReference type="AlphaFoldDB" id="A0A7X6DF71"/>
<dbReference type="EMBL" id="VTOX01000002">
    <property type="protein sequence ID" value="NKE66013.1"/>
    <property type="molecule type" value="Genomic_DNA"/>
</dbReference>
<evidence type="ECO:0000256" key="2">
    <source>
        <dbReference type="SAM" id="SignalP"/>
    </source>
</evidence>